<dbReference type="GeneID" id="7832206"/>
<name>Q23YX2_TETTS</name>
<evidence type="ECO:0000256" key="2">
    <source>
        <dbReference type="SAM" id="MobiDB-lite"/>
    </source>
</evidence>
<dbReference type="eggNOG" id="KOG0229">
    <property type="taxonomic scope" value="Eukaryota"/>
</dbReference>
<dbReference type="InParanoid" id="Q23YX2"/>
<dbReference type="OrthoDB" id="284854at2759"/>
<sequence>MNNSKSNESNQLCCSKHNQKQIRFICCFDGCNFGNLICDTCLTNDPRHMQQHKSYVSDTNHFFATQTKMTQKLLPSIAESVQDIDKNFKEYNQHCDNEVAEIDKDFAEIFKTFFNISEAAKNFLKDQIRTEGKKFQPRLQDLQNKLQELNQTKKKDTNIFNMIFSRDNDEVTASSQDELVAKLIKKNGPLNLIRAESFALSQELSQIKSKKVNYKHLDESKKLFEQIKDAFENQTKDMYRKFKALLEGADNEDLRQSIFAGIKSTVSLSNSMILSKKASVVSIDLSSSSSSNPLKRSITLTSEDNEKKPARQLKKVAQFPSLSNKNVLEAIRINGSFNYRIEDSYLNNQPEQGPFEFEDGSIYYGHIQDSKRNGRGKQMFQDGAYYEGFWKDDIPFGMGRIIRNNGDVYQGQINNFKAHGKGVFKTLKGEYMYNGDWLEDLKHGRGDEVIQGKYLYSGDFSYGKKHGNGEIKFVDGTIYLGEFKEGEITGEGQFIYPNGEKYVGCVKDGQKYGKGSYVWPDGRNYDGTYMNNLPHGKGMFIWPDGYIYNGNWVNGVQHGQGLEIDPEGNEKEGVWENGVWKNWV</sequence>
<dbReference type="Gene3D" id="2.20.110.10">
    <property type="entry name" value="Histone H3 K4-specific methyltransferase SET7/9 N-terminal domain"/>
    <property type="match status" value="4"/>
</dbReference>
<dbReference type="KEGG" id="tet:TTHERM_00857860"/>
<dbReference type="InterPro" id="IPR003409">
    <property type="entry name" value="MORN"/>
</dbReference>
<protein>
    <submittedName>
        <fullName evidence="3">MORN motif protein</fullName>
    </submittedName>
</protein>
<dbReference type="SMART" id="SM00698">
    <property type="entry name" value="MORN"/>
    <property type="match status" value="9"/>
</dbReference>
<dbReference type="EMBL" id="GG662557">
    <property type="protein sequence ID" value="EAS01683.2"/>
    <property type="molecule type" value="Genomic_DNA"/>
</dbReference>
<evidence type="ECO:0000313" key="3">
    <source>
        <dbReference type="EMBL" id="EAS01683.2"/>
    </source>
</evidence>
<dbReference type="HOGENOM" id="CLU_528435_0_0_1"/>
<dbReference type="SUPFAM" id="SSF82185">
    <property type="entry name" value="Histone H3 K4-specific methyltransferase SET7/9 N-terminal domain"/>
    <property type="match status" value="2"/>
</dbReference>
<dbReference type="RefSeq" id="XP_001021928.2">
    <property type="nucleotide sequence ID" value="XM_001021928.2"/>
</dbReference>
<dbReference type="Proteomes" id="UP000009168">
    <property type="component" value="Unassembled WGS sequence"/>
</dbReference>
<proteinExistence type="predicted"/>
<dbReference type="PANTHER" id="PTHR43215">
    <property type="entry name" value="RADIAL SPOKE HEAD 1 HOMOLOG"/>
    <property type="match status" value="1"/>
</dbReference>
<keyword evidence="1" id="KW-0677">Repeat</keyword>
<dbReference type="GO" id="GO:0005829">
    <property type="term" value="C:cytosol"/>
    <property type="evidence" value="ECO:0007669"/>
    <property type="project" value="TreeGrafter"/>
</dbReference>
<dbReference type="PANTHER" id="PTHR43215:SF14">
    <property type="entry name" value="RADIAL SPOKE HEAD 1 HOMOLOG"/>
    <property type="match status" value="1"/>
</dbReference>
<evidence type="ECO:0000256" key="1">
    <source>
        <dbReference type="ARBA" id="ARBA00022737"/>
    </source>
</evidence>
<reference evidence="4" key="1">
    <citation type="journal article" date="2006" name="PLoS Biol.">
        <title>Macronuclear genome sequence of the ciliate Tetrahymena thermophila, a model eukaryote.</title>
        <authorList>
            <person name="Eisen J.A."/>
            <person name="Coyne R.S."/>
            <person name="Wu M."/>
            <person name="Wu D."/>
            <person name="Thiagarajan M."/>
            <person name="Wortman J.R."/>
            <person name="Badger J.H."/>
            <person name="Ren Q."/>
            <person name="Amedeo P."/>
            <person name="Jones K.M."/>
            <person name="Tallon L.J."/>
            <person name="Delcher A.L."/>
            <person name="Salzberg S.L."/>
            <person name="Silva J.C."/>
            <person name="Haas B.J."/>
            <person name="Majoros W.H."/>
            <person name="Farzad M."/>
            <person name="Carlton J.M."/>
            <person name="Smith R.K. Jr."/>
            <person name="Garg J."/>
            <person name="Pearlman R.E."/>
            <person name="Karrer K.M."/>
            <person name="Sun L."/>
            <person name="Manning G."/>
            <person name="Elde N.C."/>
            <person name="Turkewitz A.P."/>
            <person name="Asai D.J."/>
            <person name="Wilkes D.E."/>
            <person name="Wang Y."/>
            <person name="Cai H."/>
            <person name="Collins K."/>
            <person name="Stewart B.A."/>
            <person name="Lee S.R."/>
            <person name="Wilamowska K."/>
            <person name="Weinberg Z."/>
            <person name="Ruzzo W.L."/>
            <person name="Wloga D."/>
            <person name="Gaertig J."/>
            <person name="Frankel J."/>
            <person name="Tsao C.-C."/>
            <person name="Gorovsky M.A."/>
            <person name="Keeling P.J."/>
            <person name="Waller R.F."/>
            <person name="Patron N.J."/>
            <person name="Cherry J.M."/>
            <person name="Stover N.A."/>
            <person name="Krieger C.J."/>
            <person name="del Toro C."/>
            <person name="Ryder H.F."/>
            <person name="Williamson S.C."/>
            <person name="Barbeau R.A."/>
            <person name="Hamilton E.P."/>
            <person name="Orias E."/>
        </authorList>
    </citation>
    <scope>NUCLEOTIDE SEQUENCE [LARGE SCALE GENOMIC DNA]</scope>
    <source>
        <strain evidence="4">SB210</strain>
    </source>
</reference>
<dbReference type="STRING" id="312017.Q23YX2"/>
<feature type="region of interest" description="Disordered" evidence="2">
    <location>
        <begin position="286"/>
        <end position="309"/>
    </location>
</feature>
<dbReference type="AlphaFoldDB" id="Q23YX2"/>
<accession>Q23YX2</accession>
<organism evidence="3 4">
    <name type="scientific">Tetrahymena thermophila (strain SB210)</name>
    <dbReference type="NCBI Taxonomy" id="312017"/>
    <lineage>
        <taxon>Eukaryota</taxon>
        <taxon>Sar</taxon>
        <taxon>Alveolata</taxon>
        <taxon>Ciliophora</taxon>
        <taxon>Intramacronucleata</taxon>
        <taxon>Oligohymenophorea</taxon>
        <taxon>Hymenostomatida</taxon>
        <taxon>Tetrahymenina</taxon>
        <taxon>Tetrahymenidae</taxon>
        <taxon>Tetrahymena</taxon>
    </lineage>
</organism>
<gene>
    <name evidence="3" type="ORF">TTHERM_00857860</name>
</gene>
<keyword evidence="4" id="KW-1185">Reference proteome</keyword>
<evidence type="ECO:0000313" key="4">
    <source>
        <dbReference type="Proteomes" id="UP000009168"/>
    </source>
</evidence>
<dbReference type="Pfam" id="PF02493">
    <property type="entry name" value="MORN"/>
    <property type="match status" value="8"/>
</dbReference>
<feature type="compositionally biased region" description="Polar residues" evidence="2">
    <location>
        <begin position="292"/>
        <end position="302"/>
    </location>
</feature>